<reference evidence="2 3" key="1">
    <citation type="journal article" date="2009" name="BMC Genomics">
        <title>The complete genome sequence of Xanthomonas albilineans provides new insights into the reductive genome evolution of the xylem-limited Xanthomonadaceae.</title>
        <authorList>
            <person name="Pieretti I."/>
            <person name="Royer M."/>
            <person name="Barbe V."/>
            <person name="Carrere S."/>
            <person name="Koebnik R."/>
            <person name="Cociancich S."/>
            <person name="Couloux A."/>
            <person name="Darrasse A."/>
            <person name="Gouzy J."/>
            <person name="Jacques M.A."/>
            <person name="Lauber E."/>
            <person name="Manceau C."/>
            <person name="Mangenot S."/>
            <person name="Poussier S."/>
            <person name="Segurens B."/>
            <person name="Szurek B."/>
            <person name="Verdier V."/>
            <person name="Arlat M."/>
            <person name="Rott P."/>
        </authorList>
    </citation>
    <scope>NUCLEOTIDE SEQUENCE [LARGE SCALE GENOMIC DNA]</scope>
    <source>
        <strain evidence="3">GPE PC73 / CFBP 7063</strain>
    </source>
</reference>
<dbReference type="eggNOG" id="COG2062">
    <property type="taxonomic scope" value="Bacteria"/>
</dbReference>
<gene>
    <name evidence="2" type="primary">XALc</name>
</gene>
<evidence type="ECO:0000256" key="1">
    <source>
        <dbReference type="ARBA" id="ARBA00022801"/>
    </source>
</evidence>
<dbReference type="AlphaFoldDB" id="D2UGR8"/>
<name>D2UGR8_XANAP</name>
<dbReference type="Proteomes" id="UP000001890">
    <property type="component" value="Chromosome"/>
</dbReference>
<dbReference type="CDD" id="cd07067">
    <property type="entry name" value="HP_PGM_like"/>
    <property type="match status" value="1"/>
</dbReference>
<dbReference type="GO" id="GO:0016787">
    <property type="term" value="F:hydrolase activity"/>
    <property type="evidence" value="ECO:0007669"/>
    <property type="project" value="UniProtKB-KW"/>
</dbReference>
<evidence type="ECO:0000313" key="2">
    <source>
        <dbReference type="EMBL" id="CBA17579.1"/>
    </source>
</evidence>
<dbReference type="EMBL" id="FP565176">
    <property type="protein sequence ID" value="CBA17579.1"/>
    <property type="molecule type" value="Genomic_DNA"/>
</dbReference>
<dbReference type="Gene3D" id="3.40.50.1240">
    <property type="entry name" value="Phosphoglycerate mutase-like"/>
    <property type="match status" value="1"/>
</dbReference>
<evidence type="ECO:0000313" key="3">
    <source>
        <dbReference type="Proteomes" id="UP000001890"/>
    </source>
</evidence>
<keyword evidence="1" id="KW-0378">Hydrolase</keyword>
<dbReference type="Pfam" id="PF00300">
    <property type="entry name" value="His_Phos_1"/>
    <property type="match status" value="1"/>
</dbReference>
<dbReference type="SUPFAM" id="SSF53254">
    <property type="entry name" value="Phosphoglycerate mutase-like"/>
    <property type="match status" value="1"/>
</dbReference>
<organism evidence="2 3">
    <name type="scientific">Xanthomonas albilineans (strain GPE PC73 / CFBP 7063)</name>
    <dbReference type="NCBI Taxonomy" id="380358"/>
    <lineage>
        <taxon>Bacteria</taxon>
        <taxon>Pseudomonadati</taxon>
        <taxon>Pseudomonadota</taxon>
        <taxon>Gammaproteobacteria</taxon>
        <taxon>Lysobacterales</taxon>
        <taxon>Lysobacteraceae</taxon>
        <taxon>Xanthomonas</taxon>
    </lineage>
</organism>
<dbReference type="InterPro" id="IPR051021">
    <property type="entry name" value="Mito_Ser/Thr_phosphatase"/>
</dbReference>
<dbReference type="PANTHER" id="PTHR20935:SF1">
    <property type="entry name" value="SLL1549 PROTEIN"/>
    <property type="match status" value="1"/>
</dbReference>
<dbReference type="SMART" id="SM00855">
    <property type="entry name" value="PGAM"/>
    <property type="match status" value="1"/>
</dbReference>
<dbReference type="InterPro" id="IPR013078">
    <property type="entry name" value="His_Pase_superF_clade-1"/>
</dbReference>
<sequence>MTIVLREVILLRHAHAEPADTGQADFDRPLSPHGLAEADAAGRWLLEQRLVPDRVLCSPARRARETLEAILGLTGYVEQRLEPCIYEATSGTLADLLDGHRDVERLLLVGHNPGMERLVALMHSGQSGDYRGMPTASIAVLAVPQEAPIEPGVARLNAFWWP</sequence>
<dbReference type="KEGG" id="xal:CBA17579"/>
<dbReference type="InterPro" id="IPR029033">
    <property type="entry name" value="His_PPase_superfam"/>
</dbReference>
<keyword evidence="3" id="KW-1185">Reference proteome</keyword>
<proteinExistence type="predicted"/>
<dbReference type="PANTHER" id="PTHR20935">
    <property type="entry name" value="PHOSPHOGLYCERATE MUTASE-RELATED"/>
    <property type="match status" value="1"/>
</dbReference>
<accession>D2UGR8</accession>
<dbReference type="STRING" id="380358.gene:13329096"/>
<evidence type="ECO:0008006" key="4">
    <source>
        <dbReference type="Google" id="ProtNLM"/>
    </source>
</evidence>
<protein>
    <recommendedName>
        <fullName evidence="4">Phosphoglycerate mutase protein</fullName>
    </recommendedName>
</protein>